<protein>
    <submittedName>
        <fullName evidence="1">Uncharacterized protein</fullName>
    </submittedName>
</protein>
<evidence type="ECO:0000313" key="1">
    <source>
        <dbReference type="EMBL" id="MED6267633.1"/>
    </source>
</evidence>
<evidence type="ECO:0000313" key="2">
    <source>
        <dbReference type="Proteomes" id="UP001352852"/>
    </source>
</evidence>
<proteinExistence type="predicted"/>
<dbReference type="EMBL" id="JAHUTJ010009250">
    <property type="protein sequence ID" value="MED6267633.1"/>
    <property type="molecule type" value="Genomic_DNA"/>
</dbReference>
<dbReference type="InterPro" id="IPR027397">
    <property type="entry name" value="Catenin-bd_sf"/>
</dbReference>
<accession>A0ABU7CXG9</accession>
<keyword evidence="2" id="KW-1185">Reference proteome</keyword>
<comment type="caution">
    <text evidence="1">The sequence shown here is derived from an EMBL/GenBank/DDBJ whole genome shotgun (WGS) entry which is preliminary data.</text>
</comment>
<sequence>MQNSETAAEMIYGMEMYNPRISETYSNMNTKELQQSRRLSYNRCSTNSTFSTSKRSTFYNDSYLSWSDVNVFRFESQIKKLTEMPSEQDDRIVVYEHEGEVGSCGSVDELSLDSEEDLNFLDTLMPQFNTLGKICSTQLDQVKRSKL</sequence>
<organism evidence="1 2">
    <name type="scientific">Characodon lateralis</name>
    <dbReference type="NCBI Taxonomy" id="208331"/>
    <lineage>
        <taxon>Eukaryota</taxon>
        <taxon>Metazoa</taxon>
        <taxon>Chordata</taxon>
        <taxon>Craniata</taxon>
        <taxon>Vertebrata</taxon>
        <taxon>Euteleostomi</taxon>
        <taxon>Actinopterygii</taxon>
        <taxon>Neopterygii</taxon>
        <taxon>Teleostei</taxon>
        <taxon>Neoteleostei</taxon>
        <taxon>Acanthomorphata</taxon>
        <taxon>Ovalentaria</taxon>
        <taxon>Atherinomorphae</taxon>
        <taxon>Cyprinodontiformes</taxon>
        <taxon>Goodeidae</taxon>
        <taxon>Characodon</taxon>
    </lineage>
</organism>
<dbReference type="Gene3D" id="4.10.900.10">
    <property type="entry name" value="TCF3-CBD (Catenin binding domain)"/>
    <property type="match status" value="1"/>
</dbReference>
<name>A0ABU7CXG9_9TELE</name>
<dbReference type="Proteomes" id="UP001352852">
    <property type="component" value="Unassembled WGS sequence"/>
</dbReference>
<reference evidence="1 2" key="1">
    <citation type="submission" date="2021-06" db="EMBL/GenBank/DDBJ databases">
        <authorList>
            <person name="Palmer J.M."/>
        </authorList>
    </citation>
    <scope>NUCLEOTIDE SEQUENCE [LARGE SCALE GENOMIC DNA]</scope>
    <source>
        <strain evidence="1 2">CL_MEX2019</strain>
        <tissue evidence="1">Muscle</tissue>
    </source>
</reference>
<gene>
    <name evidence="1" type="ORF">CHARACLAT_014193</name>
</gene>